<evidence type="ECO:0000313" key="5">
    <source>
        <dbReference type="Proteomes" id="UP000244005"/>
    </source>
</evidence>
<gene>
    <name evidence="4" type="ORF">MARPO_0098s0058</name>
</gene>
<dbReference type="InterPro" id="IPR006680">
    <property type="entry name" value="Amidohydro-rel"/>
</dbReference>
<dbReference type="PANTHER" id="PTHR21240">
    <property type="entry name" value="2-AMINO-3-CARBOXYLMUCONATE-6-SEMIALDEHYDE DECARBOXYLASE"/>
    <property type="match status" value="1"/>
</dbReference>
<dbReference type="InterPro" id="IPR032466">
    <property type="entry name" value="Metal_Hydrolase"/>
</dbReference>
<evidence type="ECO:0000256" key="1">
    <source>
        <dbReference type="ARBA" id="ARBA00023239"/>
    </source>
</evidence>
<dbReference type="GO" id="GO:0005737">
    <property type="term" value="C:cytoplasm"/>
    <property type="evidence" value="ECO:0000318"/>
    <property type="project" value="GO_Central"/>
</dbReference>
<feature type="domain" description="Amidohydrolase-related" evidence="3">
    <location>
        <begin position="34"/>
        <end position="333"/>
    </location>
</feature>
<organism evidence="4 5">
    <name type="scientific">Marchantia polymorpha</name>
    <name type="common">Common liverwort</name>
    <name type="synonym">Marchantia aquatica</name>
    <dbReference type="NCBI Taxonomy" id="3197"/>
    <lineage>
        <taxon>Eukaryota</taxon>
        <taxon>Viridiplantae</taxon>
        <taxon>Streptophyta</taxon>
        <taxon>Embryophyta</taxon>
        <taxon>Marchantiophyta</taxon>
        <taxon>Marchantiopsida</taxon>
        <taxon>Marchantiidae</taxon>
        <taxon>Marchantiales</taxon>
        <taxon>Marchantiaceae</taxon>
        <taxon>Marchantia</taxon>
    </lineage>
</organism>
<dbReference type="GO" id="GO:0016787">
    <property type="term" value="F:hydrolase activity"/>
    <property type="evidence" value="ECO:0007669"/>
    <property type="project" value="InterPro"/>
</dbReference>
<dbReference type="Proteomes" id="UP000244005">
    <property type="component" value="Unassembled WGS sequence"/>
</dbReference>
<proteinExistence type="inferred from homology"/>
<keyword evidence="1 2" id="KW-0456">Lyase</keyword>
<comment type="similarity">
    <text evidence="2">Belongs to the metallo-dependent hydrolases superfamily.</text>
</comment>
<protein>
    <recommendedName>
        <fullName evidence="3">Amidohydrolase-related domain-containing protein</fullName>
    </recommendedName>
</protein>
<dbReference type="OrthoDB" id="2832284at2759"/>
<evidence type="ECO:0000313" key="4">
    <source>
        <dbReference type="EMBL" id="PTQ32512.1"/>
    </source>
</evidence>
<reference evidence="5" key="1">
    <citation type="journal article" date="2017" name="Cell">
        <title>Insights into land plant evolution garnered from the Marchantia polymorpha genome.</title>
        <authorList>
            <person name="Bowman J.L."/>
            <person name="Kohchi T."/>
            <person name="Yamato K.T."/>
            <person name="Jenkins J."/>
            <person name="Shu S."/>
            <person name="Ishizaki K."/>
            <person name="Yamaoka S."/>
            <person name="Nishihama R."/>
            <person name="Nakamura Y."/>
            <person name="Berger F."/>
            <person name="Adam C."/>
            <person name="Aki S.S."/>
            <person name="Althoff F."/>
            <person name="Araki T."/>
            <person name="Arteaga-Vazquez M.A."/>
            <person name="Balasubrmanian S."/>
            <person name="Barry K."/>
            <person name="Bauer D."/>
            <person name="Boehm C.R."/>
            <person name="Briginshaw L."/>
            <person name="Caballero-Perez J."/>
            <person name="Catarino B."/>
            <person name="Chen F."/>
            <person name="Chiyoda S."/>
            <person name="Chovatia M."/>
            <person name="Davies K.M."/>
            <person name="Delmans M."/>
            <person name="Demura T."/>
            <person name="Dierschke T."/>
            <person name="Dolan L."/>
            <person name="Dorantes-Acosta A.E."/>
            <person name="Eklund D.M."/>
            <person name="Florent S.N."/>
            <person name="Flores-Sandoval E."/>
            <person name="Fujiyama A."/>
            <person name="Fukuzawa H."/>
            <person name="Galik B."/>
            <person name="Grimanelli D."/>
            <person name="Grimwood J."/>
            <person name="Grossniklaus U."/>
            <person name="Hamada T."/>
            <person name="Haseloff J."/>
            <person name="Hetherington A.J."/>
            <person name="Higo A."/>
            <person name="Hirakawa Y."/>
            <person name="Hundley H.N."/>
            <person name="Ikeda Y."/>
            <person name="Inoue K."/>
            <person name="Inoue S.I."/>
            <person name="Ishida S."/>
            <person name="Jia Q."/>
            <person name="Kakita M."/>
            <person name="Kanazawa T."/>
            <person name="Kawai Y."/>
            <person name="Kawashima T."/>
            <person name="Kennedy M."/>
            <person name="Kinose K."/>
            <person name="Kinoshita T."/>
            <person name="Kohara Y."/>
            <person name="Koide E."/>
            <person name="Komatsu K."/>
            <person name="Kopischke S."/>
            <person name="Kubo M."/>
            <person name="Kyozuka J."/>
            <person name="Lagercrantz U."/>
            <person name="Lin S.S."/>
            <person name="Lindquist E."/>
            <person name="Lipzen A.M."/>
            <person name="Lu C.W."/>
            <person name="De Luna E."/>
            <person name="Martienssen R.A."/>
            <person name="Minamino N."/>
            <person name="Mizutani M."/>
            <person name="Mizutani M."/>
            <person name="Mochizuki N."/>
            <person name="Monte I."/>
            <person name="Mosher R."/>
            <person name="Nagasaki H."/>
            <person name="Nakagami H."/>
            <person name="Naramoto S."/>
            <person name="Nishitani K."/>
            <person name="Ohtani M."/>
            <person name="Okamoto T."/>
            <person name="Okumura M."/>
            <person name="Phillips J."/>
            <person name="Pollak B."/>
            <person name="Reinders A."/>
            <person name="Rovekamp M."/>
            <person name="Sano R."/>
            <person name="Sawa S."/>
            <person name="Schmid M.W."/>
            <person name="Shirakawa M."/>
            <person name="Solano R."/>
            <person name="Spunde A."/>
            <person name="Suetsugu N."/>
            <person name="Sugano S."/>
            <person name="Sugiyama A."/>
            <person name="Sun R."/>
            <person name="Suzuki Y."/>
            <person name="Takenaka M."/>
            <person name="Takezawa D."/>
            <person name="Tomogane H."/>
            <person name="Tsuzuki M."/>
            <person name="Ueda T."/>
            <person name="Umeda M."/>
            <person name="Ward J.M."/>
            <person name="Watanabe Y."/>
            <person name="Yazaki K."/>
            <person name="Yokoyama R."/>
            <person name="Yoshitake Y."/>
            <person name="Yotsui I."/>
            <person name="Zachgo S."/>
            <person name="Schmutz J."/>
        </authorList>
    </citation>
    <scope>NUCLEOTIDE SEQUENCE [LARGE SCALE GENOMIC DNA]</scope>
    <source>
        <strain evidence="5">Tak-1</strain>
    </source>
</reference>
<dbReference type="GO" id="GO:0016831">
    <property type="term" value="F:carboxy-lyase activity"/>
    <property type="evidence" value="ECO:0007669"/>
    <property type="project" value="UniProtKB-KW"/>
</dbReference>
<accession>A0A2R6WF86</accession>
<name>A0A2R6WF86_MARPO</name>
<dbReference type="SUPFAM" id="SSF51556">
    <property type="entry name" value="Metallo-dependent hydrolases"/>
    <property type="match status" value="1"/>
</dbReference>
<keyword evidence="2" id="KW-0210">Decarboxylase</keyword>
<dbReference type="PANTHER" id="PTHR21240:SF28">
    <property type="entry name" value="ISO-OROTATE DECARBOXYLASE (EUROFUNG)"/>
    <property type="match status" value="1"/>
</dbReference>
<dbReference type="GO" id="GO:0019748">
    <property type="term" value="P:secondary metabolic process"/>
    <property type="evidence" value="ECO:0000318"/>
    <property type="project" value="GO_Central"/>
</dbReference>
<dbReference type="InterPro" id="IPR032465">
    <property type="entry name" value="ACMSD"/>
</dbReference>
<keyword evidence="5" id="KW-1185">Reference proteome</keyword>
<dbReference type="Gene3D" id="3.20.20.140">
    <property type="entry name" value="Metal-dependent hydrolases"/>
    <property type="match status" value="1"/>
</dbReference>
<dbReference type="EMBL" id="KZ772770">
    <property type="protein sequence ID" value="PTQ32512.1"/>
    <property type="molecule type" value="Genomic_DNA"/>
</dbReference>
<evidence type="ECO:0000256" key="2">
    <source>
        <dbReference type="RuleBase" id="RU366045"/>
    </source>
</evidence>
<dbReference type="Gramene" id="Mp4g01440.1">
    <property type="protein sequence ID" value="Mp4g01440.1.cds"/>
    <property type="gene ID" value="Mp4g01440"/>
</dbReference>
<dbReference type="Pfam" id="PF04909">
    <property type="entry name" value="Amidohydro_2"/>
    <property type="match status" value="1"/>
</dbReference>
<evidence type="ECO:0000259" key="3">
    <source>
        <dbReference type="Pfam" id="PF04909"/>
    </source>
</evidence>
<sequence>MRNMELTARWTGMGRVFSLLVLVANLAFSQAYKIDLHTHILPPFYLDWLTEQGYGLVNPPAWSPSLHLAYMESIGTATSVVSIAPPGVGPFNNSSSATTRAIARKLNQYSHDELAKAYPGKFQFWATVTLPDVEGSIAEAKYALEVLNATGIFLESNKLGIYLGDPAFDSFFQFLNDVHALVFIHPTNVPNVQALPGLAPNVLDFTLDITRAAVNLVFTNTTQKYPNVTYILANAGGSVTLLAYRAALSSRYSLPVMLEELKKFYYDTTFSSTPSAMPTILQFATPDRMTFGSDWPQGQDFGTPFYTQTIEEYPLDQSDREKILRANAEGLFRRNS</sequence>
<dbReference type="AlphaFoldDB" id="A0A2R6WF86"/>